<comment type="catalytic activity">
    <reaction evidence="7 8">
        <text>D-glyceraldehyde 3-phosphate = dihydroxyacetone phosphate</text>
        <dbReference type="Rhea" id="RHEA:18585"/>
        <dbReference type="ChEBI" id="CHEBI:57642"/>
        <dbReference type="ChEBI" id="CHEBI:59776"/>
        <dbReference type="EC" id="5.3.1.1"/>
    </reaction>
</comment>
<dbReference type="SUPFAM" id="SSF51351">
    <property type="entry name" value="Triosephosphate isomerase (TIM)"/>
    <property type="match status" value="1"/>
</dbReference>
<dbReference type="Proteomes" id="UP000004221">
    <property type="component" value="Unassembled WGS sequence"/>
</dbReference>
<dbReference type="PROSITE" id="PS51440">
    <property type="entry name" value="TIM_2"/>
    <property type="match status" value="1"/>
</dbReference>
<dbReference type="AlphaFoldDB" id="I4EEF8"/>
<comment type="subunit">
    <text evidence="7 8">Homodimer.</text>
</comment>
<dbReference type="Pfam" id="PF00121">
    <property type="entry name" value="TIM"/>
    <property type="match status" value="1"/>
</dbReference>
<evidence type="ECO:0000313" key="9">
    <source>
        <dbReference type="EMBL" id="CCF83070.1"/>
    </source>
</evidence>
<accession>I4EEF8</accession>
<dbReference type="InterPro" id="IPR035990">
    <property type="entry name" value="TIM_sf"/>
</dbReference>
<dbReference type="UniPathway" id="UPA00109">
    <property type="reaction ID" value="UER00189"/>
</dbReference>
<evidence type="ECO:0000256" key="6">
    <source>
        <dbReference type="ARBA" id="ARBA00023235"/>
    </source>
</evidence>
<feature type="active site" description="Proton acceptor" evidence="7">
    <location>
        <position position="166"/>
    </location>
</feature>
<feature type="binding site" evidence="7">
    <location>
        <position position="212"/>
    </location>
    <ligand>
        <name>substrate</name>
    </ligand>
</feature>
<dbReference type="NCBIfam" id="TIGR00419">
    <property type="entry name" value="tim"/>
    <property type="match status" value="1"/>
</dbReference>
<comment type="function">
    <text evidence="7">Involved in the gluconeogenesis. Catalyzes stereospecifically the conversion of dihydroxyacetone phosphate (DHAP) to D-glyceraldehyde-3-phosphate (G3P).</text>
</comment>
<proteinExistence type="inferred from homology"/>
<sequence>MRKPIIAGNWKMNTTYEEALALAEALVPVLATSPAIETVLIPPFPWIVPVSQVTSGSVVLVGAQDAAVEDKGAYTGEVSAWMLAPFCAYIIVGHSERRHILGESDDLVAAKLRAVLRNGVRPILCVGELLEERERGEAFSVVERQLRSALTGLKPEQVTSTVIAYEPVWAIGTGRAAFPDDAQEMASWIRRVLDEIAGESAADAVRIQYGGSVTALNAGGFLELPDIDGALVGGASLKATEFGAIVAACPRPD</sequence>
<comment type="subcellular location">
    <subcellularLocation>
        <location evidence="7 8">Cytoplasm</location>
    </subcellularLocation>
</comment>
<evidence type="ECO:0000256" key="4">
    <source>
        <dbReference type="ARBA" id="ARBA00022490"/>
    </source>
</evidence>
<dbReference type="GO" id="GO:0006094">
    <property type="term" value="P:gluconeogenesis"/>
    <property type="evidence" value="ECO:0007669"/>
    <property type="project" value="UniProtKB-UniRule"/>
</dbReference>
<gene>
    <name evidence="7 9" type="primary">tpiA</name>
    <name evidence="9" type="ORF">NITHO_1830002</name>
</gene>
<organism evidence="9 10">
    <name type="scientific">Nitrolancea hollandica Lb</name>
    <dbReference type="NCBI Taxonomy" id="1129897"/>
    <lineage>
        <taxon>Bacteria</taxon>
        <taxon>Pseudomonadati</taxon>
        <taxon>Thermomicrobiota</taxon>
        <taxon>Thermomicrobia</taxon>
        <taxon>Sphaerobacterales</taxon>
        <taxon>Sphaerobacterineae</taxon>
        <taxon>Sphaerobacteraceae</taxon>
        <taxon>Nitrolancea</taxon>
    </lineage>
</organism>
<name>I4EEF8_9BACT</name>
<dbReference type="PANTHER" id="PTHR21139">
    <property type="entry name" value="TRIOSEPHOSPHATE ISOMERASE"/>
    <property type="match status" value="1"/>
</dbReference>
<evidence type="ECO:0000256" key="8">
    <source>
        <dbReference type="RuleBase" id="RU363013"/>
    </source>
</evidence>
<dbReference type="GO" id="GO:0046166">
    <property type="term" value="P:glyceraldehyde-3-phosphate biosynthetic process"/>
    <property type="evidence" value="ECO:0007669"/>
    <property type="project" value="TreeGrafter"/>
</dbReference>
<dbReference type="GO" id="GO:0006096">
    <property type="term" value="P:glycolytic process"/>
    <property type="evidence" value="ECO:0007669"/>
    <property type="project" value="UniProtKB-UniRule"/>
</dbReference>
<dbReference type="RefSeq" id="WP_008475806.1">
    <property type="nucleotide sequence ID" value="NZ_CAGS01000094.1"/>
</dbReference>
<reference evidence="9 10" key="1">
    <citation type="journal article" date="2012" name="ISME J.">
        <title>Nitrification expanded: discovery, physiology and genomics of a nitrite-oxidizing bacterium from the phylum Chloroflexi.</title>
        <authorList>
            <person name="Sorokin D.Y."/>
            <person name="Lucker S."/>
            <person name="Vejmelkova D."/>
            <person name="Kostrikina N.A."/>
            <person name="Kleerebezem R."/>
            <person name="Rijpstra W.I."/>
            <person name="Damste J.S."/>
            <person name="Le Paslier D."/>
            <person name="Muyzer G."/>
            <person name="Wagner M."/>
            <person name="van Loosdrecht M.C."/>
            <person name="Daims H."/>
        </authorList>
    </citation>
    <scope>NUCLEOTIDE SEQUENCE [LARGE SCALE GENOMIC DNA]</scope>
    <source>
        <strain evidence="10">none</strain>
    </source>
</reference>
<feature type="binding site" evidence="7">
    <location>
        <begin position="233"/>
        <end position="234"/>
    </location>
    <ligand>
        <name>substrate</name>
    </ligand>
</feature>
<comment type="caution">
    <text evidence="9">The sequence shown here is derived from an EMBL/GenBank/DDBJ whole genome shotgun (WGS) entry which is preliminary data.</text>
</comment>
<dbReference type="HAMAP" id="MF_00147_B">
    <property type="entry name" value="TIM_B"/>
    <property type="match status" value="1"/>
</dbReference>
<dbReference type="InterPro" id="IPR020861">
    <property type="entry name" value="Triosephosphate_isomerase_AS"/>
</dbReference>
<dbReference type="Gene3D" id="3.20.20.70">
    <property type="entry name" value="Aldolase class I"/>
    <property type="match status" value="1"/>
</dbReference>
<comment type="pathway">
    <text evidence="7 8">Carbohydrate biosynthesis; gluconeogenesis.</text>
</comment>
<dbReference type="InterPro" id="IPR013785">
    <property type="entry name" value="Aldolase_TIM"/>
</dbReference>
<protein>
    <recommendedName>
        <fullName evidence="7 8">Triosephosphate isomerase</fullName>
        <shortName evidence="7">TIM</shortName>
        <shortName evidence="7">TPI</shortName>
        <ecNumber evidence="7 8">5.3.1.1</ecNumber>
    </recommendedName>
    <alternativeName>
        <fullName evidence="7">Triose-phosphate isomerase</fullName>
    </alternativeName>
</protein>
<dbReference type="PROSITE" id="PS00171">
    <property type="entry name" value="TIM_1"/>
    <property type="match status" value="1"/>
</dbReference>
<evidence type="ECO:0000256" key="5">
    <source>
        <dbReference type="ARBA" id="ARBA00023152"/>
    </source>
</evidence>
<comment type="similarity">
    <text evidence="2 7 8">Belongs to the triosephosphate isomerase family.</text>
</comment>
<keyword evidence="5 7" id="KW-0324">Glycolysis</keyword>
<keyword evidence="4 7" id="KW-0963">Cytoplasm</keyword>
<evidence type="ECO:0000256" key="2">
    <source>
        <dbReference type="ARBA" id="ARBA00007422"/>
    </source>
</evidence>
<dbReference type="OrthoDB" id="9809429at2"/>
<comment type="pathway">
    <text evidence="1 7 8">Carbohydrate degradation; glycolysis; D-glyceraldehyde 3-phosphate from glycerone phosphate: step 1/1.</text>
</comment>
<dbReference type="CDD" id="cd00311">
    <property type="entry name" value="TIM"/>
    <property type="match status" value="1"/>
</dbReference>
<keyword evidence="10" id="KW-1185">Reference proteome</keyword>
<dbReference type="FunFam" id="3.20.20.70:FF:000016">
    <property type="entry name" value="Triosephosphate isomerase"/>
    <property type="match status" value="1"/>
</dbReference>
<dbReference type="EMBL" id="CAGS01000094">
    <property type="protein sequence ID" value="CCF83070.1"/>
    <property type="molecule type" value="Genomic_DNA"/>
</dbReference>
<feature type="binding site" evidence="7">
    <location>
        <position position="172"/>
    </location>
    <ligand>
        <name>substrate</name>
    </ligand>
</feature>
<evidence type="ECO:0000256" key="1">
    <source>
        <dbReference type="ARBA" id="ARBA00004680"/>
    </source>
</evidence>
<dbReference type="GO" id="GO:0004807">
    <property type="term" value="F:triose-phosphate isomerase activity"/>
    <property type="evidence" value="ECO:0007669"/>
    <property type="project" value="UniProtKB-UniRule"/>
</dbReference>
<evidence type="ECO:0000256" key="3">
    <source>
        <dbReference type="ARBA" id="ARBA00022432"/>
    </source>
</evidence>
<dbReference type="InterPro" id="IPR022896">
    <property type="entry name" value="TrioseP_Isoase_bac/euk"/>
</dbReference>
<dbReference type="PANTHER" id="PTHR21139:SF42">
    <property type="entry name" value="TRIOSEPHOSPHATE ISOMERASE"/>
    <property type="match status" value="1"/>
</dbReference>
<keyword evidence="6 7" id="KW-0413">Isomerase</keyword>
<evidence type="ECO:0000313" key="10">
    <source>
        <dbReference type="Proteomes" id="UP000004221"/>
    </source>
</evidence>
<feature type="binding site" evidence="7">
    <location>
        <begin position="9"/>
        <end position="11"/>
    </location>
    <ligand>
        <name>substrate</name>
    </ligand>
</feature>
<dbReference type="GO" id="GO:0019563">
    <property type="term" value="P:glycerol catabolic process"/>
    <property type="evidence" value="ECO:0007669"/>
    <property type="project" value="TreeGrafter"/>
</dbReference>
<dbReference type="GO" id="GO:0005829">
    <property type="term" value="C:cytosol"/>
    <property type="evidence" value="ECO:0007669"/>
    <property type="project" value="TreeGrafter"/>
</dbReference>
<evidence type="ECO:0000256" key="7">
    <source>
        <dbReference type="HAMAP-Rule" id="MF_00147"/>
    </source>
</evidence>
<keyword evidence="3 7" id="KW-0312">Gluconeogenesis</keyword>
<dbReference type="InterPro" id="IPR000652">
    <property type="entry name" value="Triosephosphate_isomerase"/>
</dbReference>
<dbReference type="EC" id="5.3.1.1" evidence="7 8"/>
<dbReference type="UniPathway" id="UPA00138"/>
<feature type="active site" description="Electrophile" evidence="7">
    <location>
        <position position="94"/>
    </location>
</feature>